<dbReference type="EMBL" id="JBDFQZ010000006">
    <property type="protein sequence ID" value="KAK9714954.1"/>
    <property type="molecule type" value="Genomic_DNA"/>
</dbReference>
<evidence type="ECO:0000256" key="1">
    <source>
        <dbReference type="SAM" id="MobiDB-lite"/>
    </source>
</evidence>
<feature type="region of interest" description="Disordered" evidence="1">
    <location>
        <begin position="103"/>
        <end position="149"/>
    </location>
</feature>
<comment type="caution">
    <text evidence="2">The sequence shown here is derived from an EMBL/GenBank/DDBJ whole genome shotgun (WGS) entry which is preliminary data.</text>
</comment>
<dbReference type="AlphaFoldDB" id="A0AAW1K602"/>
<reference evidence="2" key="1">
    <citation type="submission" date="2024-03" db="EMBL/GenBank/DDBJ databases">
        <title>WGS assembly of Saponaria officinalis var. Norfolk2.</title>
        <authorList>
            <person name="Jenkins J."/>
            <person name="Shu S."/>
            <person name="Grimwood J."/>
            <person name="Barry K."/>
            <person name="Goodstein D."/>
            <person name="Schmutz J."/>
            <person name="Leebens-Mack J."/>
            <person name="Osbourn A."/>
        </authorList>
    </citation>
    <scope>NUCLEOTIDE SEQUENCE [LARGE SCALE GENOMIC DNA]</scope>
    <source>
        <strain evidence="2">JIC</strain>
    </source>
</reference>
<gene>
    <name evidence="2" type="ORF">RND81_06G133000</name>
</gene>
<accession>A0AAW1K602</accession>
<dbReference type="Proteomes" id="UP001443914">
    <property type="component" value="Unassembled WGS sequence"/>
</dbReference>
<protein>
    <submittedName>
        <fullName evidence="2">Uncharacterized protein</fullName>
    </submittedName>
</protein>
<evidence type="ECO:0000313" key="3">
    <source>
        <dbReference type="Proteomes" id="UP001443914"/>
    </source>
</evidence>
<name>A0AAW1K602_SAPOF</name>
<sequence>MHIINYTPTTLNIVTCSPLMYSYWSLCHHLYSQNVYINEAQNNTSFKKHNNITYIIPYTQKNTITQEHFLQMAFSRTTLALVLFAVLVGSTLAQRPFLAPSPAPAFAPKSPSTVASPITASPVEGPTNSFAVDGKGPTSAPAPIDGEVF</sequence>
<keyword evidence="3" id="KW-1185">Reference proteome</keyword>
<organism evidence="2 3">
    <name type="scientific">Saponaria officinalis</name>
    <name type="common">Common soapwort</name>
    <name type="synonym">Lychnis saponaria</name>
    <dbReference type="NCBI Taxonomy" id="3572"/>
    <lineage>
        <taxon>Eukaryota</taxon>
        <taxon>Viridiplantae</taxon>
        <taxon>Streptophyta</taxon>
        <taxon>Embryophyta</taxon>
        <taxon>Tracheophyta</taxon>
        <taxon>Spermatophyta</taxon>
        <taxon>Magnoliopsida</taxon>
        <taxon>eudicotyledons</taxon>
        <taxon>Gunneridae</taxon>
        <taxon>Pentapetalae</taxon>
        <taxon>Caryophyllales</taxon>
        <taxon>Caryophyllaceae</taxon>
        <taxon>Caryophylleae</taxon>
        <taxon>Saponaria</taxon>
    </lineage>
</organism>
<evidence type="ECO:0000313" key="2">
    <source>
        <dbReference type="EMBL" id="KAK9714954.1"/>
    </source>
</evidence>
<proteinExistence type="predicted"/>